<feature type="signal peptide" evidence="1">
    <location>
        <begin position="1"/>
        <end position="18"/>
    </location>
</feature>
<evidence type="ECO:0000256" key="1">
    <source>
        <dbReference type="SAM" id="SignalP"/>
    </source>
</evidence>
<dbReference type="SUPFAM" id="SSF53474">
    <property type="entry name" value="alpha/beta-Hydrolases"/>
    <property type="match status" value="1"/>
</dbReference>
<evidence type="ECO:0000313" key="2">
    <source>
        <dbReference type="EMBL" id="MBE7939425.1"/>
    </source>
</evidence>
<sequence length="258" mass="27063">MVLALAALAEGPFALAQAAPPQVVDVPSRPGVSVRVLAQQPAQPRAVVLLLPGGDGAPRIADDGSVGRMANNFVIRTRALYLAQGIATVVVDAPSDHGRPPYLAGWRHSPEHVADLAAVLRWAGQWAHAPAWLVGTSRGTESAAEAALRLQGMPGLAGLVLTSTILDDPRTTAVPELPLDTLRLPVLAVHHARDTCRVSAYADLPRLIVRLPTGVPGQVRVVQGGTSTGDACRAMAWHGFNGAEPEVVREIAAWILAH</sequence>
<keyword evidence="2" id="KW-0378">Hydrolase</keyword>
<dbReference type="Gene3D" id="3.40.50.1820">
    <property type="entry name" value="alpha/beta hydrolase"/>
    <property type="match status" value="1"/>
</dbReference>
<organism evidence="2 3">
    <name type="scientific">Ramlibacter aquaticus</name>
    <dbReference type="NCBI Taxonomy" id="2780094"/>
    <lineage>
        <taxon>Bacteria</taxon>
        <taxon>Pseudomonadati</taxon>
        <taxon>Pseudomonadota</taxon>
        <taxon>Betaproteobacteria</taxon>
        <taxon>Burkholderiales</taxon>
        <taxon>Comamonadaceae</taxon>
        <taxon>Ramlibacter</taxon>
    </lineage>
</organism>
<evidence type="ECO:0000313" key="3">
    <source>
        <dbReference type="Proteomes" id="UP000715965"/>
    </source>
</evidence>
<dbReference type="Proteomes" id="UP000715965">
    <property type="component" value="Unassembled WGS sequence"/>
</dbReference>
<dbReference type="InterPro" id="IPR029058">
    <property type="entry name" value="AB_hydrolase_fold"/>
</dbReference>
<gene>
    <name evidence="2" type="ORF">IM725_02425</name>
</gene>
<reference evidence="2 3" key="1">
    <citation type="submission" date="2020-10" db="EMBL/GenBank/DDBJ databases">
        <title>Draft genome of Ramlibacter aquaticus LMG 30558.</title>
        <authorList>
            <person name="Props R."/>
        </authorList>
    </citation>
    <scope>NUCLEOTIDE SEQUENCE [LARGE SCALE GENOMIC DNA]</scope>
    <source>
        <strain evidence="2 3">LMG 30558</strain>
    </source>
</reference>
<accession>A0ABR9SAU8</accession>
<dbReference type="EMBL" id="JADDOJ010000005">
    <property type="protein sequence ID" value="MBE7939425.1"/>
    <property type="molecule type" value="Genomic_DNA"/>
</dbReference>
<comment type="caution">
    <text evidence="2">The sequence shown here is derived from an EMBL/GenBank/DDBJ whole genome shotgun (WGS) entry which is preliminary data.</text>
</comment>
<name>A0ABR9SAU8_9BURK</name>
<keyword evidence="3" id="KW-1185">Reference proteome</keyword>
<proteinExistence type="predicted"/>
<dbReference type="GO" id="GO:0016787">
    <property type="term" value="F:hydrolase activity"/>
    <property type="evidence" value="ECO:0007669"/>
    <property type="project" value="UniProtKB-KW"/>
</dbReference>
<protein>
    <submittedName>
        <fullName evidence="2">Alpha/beta hydrolase</fullName>
    </submittedName>
</protein>
<keyword evidence="1" id="KW-0732">Signal</keyword>
<feature type="chain" id="PRO_5046426054" evidence="1">
    <location>
        <begin position="19"/>
        <end position="258"/>
    </location>
</feature>